<evidence type="ECO:0000313" key="3">
    <source>
        <dbReference type="Proteomes" id="UP000051084"/>
    </source>
</evidence>
<dbReference type="Proteomes" id="UP000051084">
    <property type="component" value="Unassembled WGS sequence"/>
</dbReference>
<name>A0A0R1UL34_9LACO</name>
<reference evidence="2 3" key="1">
    <citation type="journal article" date="2015" name="Genome Announc.">
        <title>Expanding the biotechnology potential of lactobacilli through comparative genomics of 213 strains and associated genera.</title>
        <authorList>
            <person name="Sun Z."/>
            <person name="Harris H.M."/>
            <person name="McCann A."/>
            <person name="Guo C."/>
            <person name="Argimon S."/>
            <person name="Zhang W."/>
            <person name="Yang X."/>
            <person name="Jeffery I.B."/>
            <person name="Cooney J.C."/>
            <person name="Kagawa T.F."/>
            <person name="Liu W."/>
            <person name="Song Y."/>
            <person name="Salvetti E."/>
            <person name="Wrobel A."/>
            <person name="Rasinkangas P."/>
            <person name="Parkhill J."/>
            <person name="Rea M.C."/>
            <person name="O'Sullivan O."/>
            <person name="Ritari J."/>
            <person name="Douillard F.P."/>
            <person name="Paul Ross R."/>
            <person name="Yang R."/>
            <person name="Briner A.E."/>
            <person name="Felis G.E."/>
            <person name="de Vos W.M."/>
            <person name="Barrangou R."/>
            <person name="Klaenhammer T.R."/>
            <person name="Caufield P.W."/>
            <person name="Cui Y."/>
            <person name="Zhang H."/>
            <person name="O'Toole P.W."/>
        </authorList>
    </citation>
    <scope>NUCLEOTIDE SEQUENCE [LARGE SCALE GENOMIC DNA]</scope>
    <source>
        <strain evidence="2 3">DSM 18793</strain>
    </source>
</reference>
<dbReference type="EMBL" id="AZGC01000039">
    <property type="protein sequence ID" value="KRL93980.1"/>
    <property type="molecule type" value="Genomic_DNA"/>
</dbReference>
<keyword evidence="3" id="KW-1185">Reference proteome</keyword>
<evidence type="ECO:0000256" key="1">
    <source>
        <dbReference type="SAM" id="Phobius"/>
    </source>
</evidence>
<keyword evidence="1" id="KW-1133">Transmembrane helix</keyword>
<protein>
    <submittedName>
        <fullName evidence="2">Uncharacterized protein</fullName>
    </submittedName>
</protein>
<dbReference type="AlphaFoldDB" id="A0A0R1UL34"/>
<dbReference type="PATRIC" id="fig|1423742.4.peg.1505"/>
<keyword evidence="1" id="KW-0472">Membrane</keyword>
<organism evidence="2 3">
    <name type="scientific">Limosilactobacillus equigenerosi DSM 18793 = JCM 14505</name>
    <dbReference type="NCBI Taxonomy" id="1423742"/>
    <lineage>
        <taxon>Bacteria</taxon>
        <taxon>Bacillati</taxon>
        <taxon>Bacillota</taxon>
        <taxon>Bacilli</taxon>
        <taxon>Lactobacillales</taxon>
        <taxon>Lactobacillaceae</taxon>
        <taxon>Limosilactobacillus</taxon>
    </lineage>
</organism>
<comment type="caution">
    <text evidence="2">The sequence shown here is derived from an EMBL/GenBank/DDBJ whole genome shotgun (WGS) entry which is preliminary data.</text>
</comment>
<accession>A0A0R1UL34</accession>
<feature type="transmembrane region" description="Helical" evidence="1">
    <location>
        <begin position="16"/>
        <end position="37"/>
    </location>
</feature>
<gene>
    <name evidence="2" type="ORF">FC21_GL001452</name>
</gene>
<dbReference type="RefSeq" id="WP_056995669.1">
    <property type="nucleotide sequence ID" value="NZ_AZGC01000039.1"/>
</dbReference>
<dbReference type="STRING" id="417373.GCA_001570685_00542"/>
<sequence>MENTTQRPMWFQSKRIWVTIIIILGSLSVLIGVLATIDTVDSSLHDPSQRMPGHAYYLKTGDRESDQEKMYLVFNIDGQSLLMVKGHRLQSIALAGDEDVFKQAVSNPKRLTYKFNESGTTLTAKIRMGKGKLTFFKLKNIKFKGDTATATMSNDLIDHIYERPVNNDKVELVELKHP</sequence>
<evidence type="ECO:0000313" key="2">
    <source>
        <dbReference type="EMBL" id="KRL93980.1"/>
    </source>
</evidence>
<keyword evidence="1" id="KW-0812">Transmembrane</keyword>
<proteinExistence type="predicted"/>